<feature type="transmembrane region" description="Helical" evidence="6">
    <location>
        <begin position="162"/>
        <end position="179"/>
    </location>
</feature>
<feature type="transmembrane region" description="Helical" evidence="6">
    <location>
        <begin position="373"/>
        <end position="395"/>
    </location>
</feature>
<feature type="transmembrane region" description="Helical" evidence="6">
    <location>
        <begin position="269"/>
        <end position="289"/>
    </location>
</feature>
<organism evidence="7 8">
    <name type="scientific">Spirosoma radiotolerans</name>
    <dbReference type="NCBI Taxonomy" id="1379870"/>
    <lineage>
        <taxon>Bacteria</taxon>
        <taxon>Pseudomonadati</taxon>
        <taxon>Bacteroidota</taxon>
        <taxon>Cytophagia</taxon>
        <taxon>Cytophagales</taxon>
        <taxon>Cytophagaceae</taxon>
        <taxon>Spirosoma</taxon>
    </lineage>
</organism>
<dbReference type="AlphaFoldDB" id="A0A0E3ZRF3"/>
<dbReference type="InterPro" id="IPR002797">
    <property type="entry name" value="Polysacc_synth"/>
</dbReference>
<dbReference type="Proteomes" id="UP000033054">
    <property type="component" value="Chromosome"/>
</dbReference>
<dbReference type="STRING" id="1379870.SD10_00520"/>
<evidence type="ECO:0000313" key="7">
    <source>
        <dbReference type="EMBL" id="AKD53610.1"/>
    </source>
</evidence>
<proteinExistence type="predicted"/>
<feature type="transmembrane region" description="Helical" evidence="6">
    <location>
        <begin position="310"/>
        <end position="331"/>
    </location>
</feature>
<dbReference type="PATRIC" id="fig|1379870.5.peg.115"/>
<keyword evidence="5 6" id="KW-0472">Membrane</keyword>
<dbReference type="KEGG" id="srd:SD10_00520"/>
<evidence type="ECO:0000256" key="1">
    <source>
        <dbReference type="ARBA" id="ARBA00004651"/>
    </source>
</evidence>
<feature type="transmembrane region" description="Helical" evidence="6">
    <location>
        <begin position="234"/>
        <end position="254"/>
    </location>
</feature>
<evidence type="ECO:0000256" key="4">
    <source>
        <dbReference type="ARBA" id="ARBA00022989"/>
    </source>
</evidence>
<dbReference type="Pfam" id="PF01943">
    <property type="entry name" value="Polysacc_synt"/>
    <property type="match status" value="1"/>
</dbReference>
<feature type="transmembrane region" description="Helical" evidence="6">
    <location>
        <begin position="21"/>
        <end position="45"/>
    </location>
</feature>
<dbReference type="PANTHER" id="PTHR30250">
    <property type="entry name" value="PST FAMILY PREDICTED COLANIC ACID TRANSPORTER"/>
    <property type="match status" value="1"/>
</dbReference>
<evidence type="ECO:0000256" key="2">
    <source>
        <dbReference type="ARBA" id="ARBA00022475"/>
    </source>
</evidence>
<evidence type="ECO:0008006" key="9">
    <source>
        <dbReference type="Google" id="ProtNLM"/>
    </source>
</evidence>
<dbReference type="OrthoDB" id="9815702at2"/>
<name>A0A0E3ZRF3_9BACT</name>
<dbReference type="RefSeq" id="WP_046375198.1">
    <property type="nucleotide sequence ID" value="NZ_CP010429.1"/>
</dbReference>
<reference evidence="7 8" key="1">
    <citation type="journal article" date="2014" name="Curr. Microbiol.">
        <title>Spirosoma radiotolerans sp. nov., a gamma-radiation-resistant bacterium isolated from gamma ray-irradiated soil.</title>
        <authorList>
            <person name="Lee J.J."/>
            <person name="Srinivasan S."/>
            <person name="Lim S."/>
            <person name="Joe M."/>
            <person name="Im S."/>
            <person name="Bae S.I."/>
            <person name="Park K.R."/>
            <person name="Han J.H."/>
            <person name="Park S.H."/>
            <person name="Joo B.M."/>
            <person name="Park S.J."/>
            <person name="Kim M.K."/>
        </authorList>
    </citation>
    <scope>NUCLEOTIDE SEQUENCE [LARGE SCALE GENOMIC DNA]</scope>
    <source>
        <strain evidence="7 8">DG5A</strain>
    </source>
</reference>
<keyword evidence="8" id="KW-1185">Reference proteome</keyword>
<feature type="transmembrane region" description="Helical" evidence="6">
    <location>
        <begin position="401"/>
        <end position="421"/>
    </location>
</feature>
<dbReference type="InterPro" id="IPR050833">
    <property type="entry name" value="Poly_Biosynth_Transport"/>
</dbReference>
<keyword evidence="2" id="KW-1003">Cell membrane</keyword>
<accession>A0A0E3ZRF3</accession>
<dbReference type="EMBL" id="CP010429">
    <property type="protein sequence ID" value="AKD53610.1"/>
    <property type="molecule type" value="Genomic_DNA"/>
</dbReference>
<dbReference type="GO" id="GO:0005886">
    <property type="term" value="C:plasma membrane"/>
    <property type="evidence" value="ECO:0007669"/>
    <property type="project" value="UniProtKB-SubCell"/>
</dbReference>
<evidence type="ECO:0000256" key="3">
    <source>
        <dbReference type="ARBA" id="ARBA00022692"/>
    </source>
</evidence>
<feature type="transmembrane region" description="Helical" evidence="6">
    <location>
        <begin position="343"/>
        <end position="361"/>
    </location>
</feature>
<keyword evidence="4 6" id="KW-1133">Transmembrane helix</keyword>
<feature type="transmembrane region" description="Helical" evidence="6">
    <location>
        <begin position="97"/>
        <end position="120"/>
    </location>
</feature>
<comment type="subcellular location">
    <subcellularLocation>
        <location evidence="1">Cell membrane</location>
        <topology evidence="1">Multi-pass membrane protein</topology>
    </subcellularLocation>
</comment>
<feature type="transmembrane region" description="Helical" evidence="6">
    <location>
        <begin position="57"/>
        <end position="76"/>
    </location>
</feature>
<evidence type="ECO:0000256" key="6">
    <source>
        <dbReference type="SAM" id="Phobius"/>
    </source>
</evidence>
<evidence type="ECO:0000256" key="5">
    <source>
        <dbReference type="ARBA" id="ARBA00023136"/>
    </source>
</evidence>
<sequence length="438" mass="50066">MKLVLYDLYHKIKSLRSYKPIALNFLALSTVQLTNFIVPILSFPYLIKILGSSNFGIVSYGLTIMLYFNTFTDYGFNLSSTREVSMKQGDVKQLSIIFCNVLATKAILFLISIIILLILIILLPKFQKESELFLIGIIYIFGNAIMPVWYFQGIEKMNHLTVANLISKIILITLIYLIIKSPQDYKYVLGIYGSANLISGIYGIYIAYSKYGLLVVLPKWKNIFNNLRDGWSMLISNLSIIGFSSSNIIILSFFVSDKIIGNYSIAEKIIFALWQILSVFSQATFPYVCKLIQSNFLEVKKYIRNIYLPFNLFVLMMCICLFTYAEQIVFWTTNSLERQTIDLLKLMSPVIYIVCLNIPAYQILLAKNLKRQYAIIFNSATFINLLACPILVRVYGVNGAALSLLLIQILVTCSLHTVLEIKMGKYSIWRKQTNIQSL</sequence>
<feature type="transmembrane region" description="Helical" evidence="6">
    <location>
        <begin position="132"/>
        <end position="150"/>
    </location>
</feature>
<dbReference type="PANTHER" id="PTHR30250:SF11">
    <property type="entry name" value="O-ANTIGEN TRANSPORTER-RELATED"/>
    <property type="match status" value="1"/>
</dbReference>
<gene>
    <name evidence="7" type="ORF">SD10_00520</name>
</gene>
<dbReference type="HOGENOM" id="CLU_022017_0_2_10"/>
<keyword evidence="3 6" id="KW-0812">Transmembrane</keyword>
<protein>
    <recommendedName>
        <fullName evidence="9">Polysaccharide biosynthesis protein</fullName>
    </recommendedName>
</protein>
<feature type="transmembrane region" description="Helical" evidence="6">
    <location>
        <begin position="191"/>
        <end position="213"/>
    </location>
</feature>
<evidence type="ECO:0000313" key="8">
    <source>
        <dbReference type="Proteomes" id="UP000033054"/>
    </source>
</evidence>